<dbReference type="Gene3D" id="3.40.50.300">
    <property type="entry name" value="P-loop containing nucleotide triphosphate hydrolases"/>
    <property type="match status" value="1"/>
</dbReference>
<dbReference type="STRING" id="45073.Lqui_2916"/>
<dbReference type="AlphaFoldDB" id="A0A0W0XLH6"/>
<dbReference type="RefSeq" id="WP_058508969.1">
    <property type="nucleotide sequence ID" value="NZ_CAAAIK010000017.1"/>
</dbReference>
<dbReference type="Proteomes" id="UP000054618">
    <property type="component" value="Unassembled WGS sequence"/>
</dbReference>
<dbReference type="InterPro" id="IPR027417">
    <property type="entry name" value="P-loop_NTPase"/>
</dbReference>
<dbReference type="OrthoDB" id="7229084at2"/>
<keyword evidence="2" id="KW-1185">Reference proteome</keyword>
<accession>A0A0W0XLH6</accession>
<evidence type="ECO:0000313" key="2">
    <source>
        <dbReference type="Proteomes" id="UP000054618"/>
    </source>
</evidence>
<comment type="caution">
    <text evidence="1">The sequence shown here is derived from an EMBL/GenBank/DDBJ whole genome shotgun (WGS) entry which is preliminary data.</text>
</comment>
<protein>
    <submittedName>
        <fullName evidence="1">Protein IcmB (DotO)</fullName>
    </submittedName>
</protein>
<gene>
    <name evidence="1" type="ORF">Lqui_2916</name>
</gene>
<evidence type="ECO:0000313" key="1">
    <source>
        <dbReference type="EMBL" id="KTD45445.1"/>
    </source>
</evidence>
<dbReference type="SUPFAM" id="SSF52540">
    <property type="entry name" value="P-loop containing nucleoside triphosphate hydrolases"/>
    <property type="match status" value="1"/>
</dbReference>
<dbReference type="EMBL" id="LNYS01000025">
    <property type="protein sequence ID" value="KTD45445.1"/>
    <property type="molecule type" value="Genomic_DNA"/>
</dbReference>
<organism evidence="1 2">
    <name type="scientific">Legionella quinlivanii</name>
    <dbReference type="NCBI Taxonomy" id="45073"/>
    <lineage>
        <taxon>Bacteria</taxon>
        <taxon>Pseudomonadati</taxon>
        <taxon>Pseudomonadota</taxon>
        <taxon>Gammaproteobacteria</taxon>
        <taxon>Legionellales</taxon>
        <taxon>Legionellaceae</taxon>
        <taxon>Legionella</taxon>
    </lineage>
</organism>
<proteinExistence type="predicted"/>
<name>A0A0W0XLH6_9GAMM</name>
<dbReference type="PATRIC" id="fig|45073.5.peg.3094"/>
<sequence>MANWADSFFEGVDTFFAWLSTSLKQTTESYLELETADSPTVLVNHDGSLLSILKIEGVTALAGAEEFEHLVEGLSNAFQGAMGRPGHALQVLFSHDKQNIRKVIKDIYGPAEGTAQRLKLNLDDLFKERIDYLSLYCAEERVYFVLLTRPFNLPSDQLKTANKTKLKMLRDSKAPPFKNSQTVYAAIPELRDTHDAYVRAVMNDLDSLHVFATLLKVHDAVHAIRMTGDPDFTSDDWRATLPGDKIYPKEINNFEGDASDLLWPPLSKQVLPRDAEILDLRTVQVGDKIYSSVFIDLFPKEIRPFITLFARILPAHIPWRISFLIESEGLDTIKLKGLLASILSFSSAQNRLISDSVNLLKYLQLNTDDAIVRLRVVATTWAKENEMALLRRRSSELVKAIQGWGSTEVSEVCGDAFAGFVSSMLAATTRSTAVPSVAPLTDVISMLPITRPASPWSTGALLFRSPDGKPWPFQPGSTQQTTWIDLVYARPGSGKSVLSNALNLALCLSGGLTRLPRIAIIDIGPSSSGLISLLREALPASQRHLVAYHRLRMTPEYSINPFDTQLGCRYPTALERSFLVNFLTLLTTPLGATKPYDAMPDLAGMVVDELYKSFADEFNPTPYAPGVEEFIDSILEEIGFVRDSKSTWWEVTDALYSAGFVHEAMLAQRYAMPLLADAASICRTPSIEDLYERVVAPTGESLISAFSRMISGAVREYSILSRVTSFDIGDARVVSLDLDEVAKSGGDAADRQTSVMYMLARYVLARHYYLTEESMGTVPDQYKEYHKERVLEIREDPKRIVYDEFHRTAKSSAVRDQVIVDMREGRKWKVQISLLSQSVDDFDPVMIDFATAIYIMDAGPSQAVEKTSQIFGLTNTAKIALRTRVHGPRQGGATFLVQYATKTGVNVQLLTLTLGPIELWAFSTTAEDAAVRNQLYRHIGPSEARRFLAALFPNGSVAKEVENRLIMMKSEVGLIEEDAKASVIEQLVNDLLNAYAKDPNMKSLPGKIA</sequence>
<reference evidence="1 2" key="1">
    <citation type="submission" date="2015-11" db="EMBL/GenBank/DDBJ databases">
        <title>Genomic analysis of 38 Legionella species identifies large and diverse effector repertoires.</title>
        <authorList>
            <person name="Burstein D."/>
            <person name="Amaro F."/>
            <person name="Zusman T."/>
            <person name="Lifshitz Z."/>
            <person name="Cohen O."/>
            <person name="Gilbert J.A."/>
            <person name="Pupko T."/>
            <person name="Shuman H.A."/>
            <person name="Segal G."/>
        </authorList>
    </citation>
    <scope>NUCLEOTIDE SEQUENCE [LARGE SCALE GENOMIC DNA]</scope>
    <source>
        <strain evidence="1 2">CDC#1442-AUS-E</strain>
    </source>
</reference>